<evidence type="ECO:0000313" key="1">
    <source>
        <dbReference type="EMBL" id="KAI0031588.1"/>
    </source>
</evidence>
<sequence length="334" mass="36608">QPFAEVPLSELLDALPEALSYSLLRVPVPEGCAPITLARRDLFDARFQAIASESDDDTMLDFLNAPSDLVPWRYEGGLKTWECCVDLAAYLAGVCEGDGEWVQGKTVLEIGCGTAVPSLLLFQRLLESLAKHAPDEPAPKATSFHLQDYNRSVLELVTLPNILLTWYASPLAEAYRASEDHPDPGDEPDLHLSITPTFLSAFQASLSQHRVNLRFFSGSWDGFDVARVLDAPGVAYNVVLTSETIYRTDSTSSLLRLLREACLSGAPTPTTSLPEDIEQTRSYTCLVAAKVLYFGVGGGVAEFVRAVETDGRGRVDTVWEQATGVARRILRITW</sequence>
<protein>
    <submittedName>
        <fullName evidence="1">Uncharacterized protein</fullName>
    </submittedName>
</protein>
<gene>
    <name evidence="1" type="ORF">K488DRAFT_6360</name>
</gene>
<proteinExistence type="predicted"/>
<feature type="non-terminal residue" evidence="1">
    <location>
        <position position="334"/>
    </location>
</feature>
<evidence type="ECO:0000313" key="2">
    <source>
        <dbReference type="Proteomes" id="UP000814128"/>
    </source>
</evidence>
<organism evidence="1 2">
    <name type="scientific">Vararia minispora EC-137</name>
    <dbReference type="NCBI Taxonomy" id="1314806"/>
    <lineage>
        <taxon>Eukaryota</taxon>
        <taxon>Fungi</taxon>
        <taxon>Dikarya</taxon>
        <taxon>Basidiomycota</taxon>
        <taxon>Agaricomycotina</taxon>
        <taxon>Agaricomycetes</taxon>
        <taxon>Russulales</taxon>
        <taxon>Lachnocladiaceae</taxon>
        <taxon>Vararia</taxon>
    </lineage>
</organism>
<name>A0ACB8QIC1_9AGAM</name>
<reference evidence="1" key="1">
    <citation type="submission" date="2021-02" db="EMBL/GenBank/DDBJ databases">
        <authorList>
            <consortium name="DOE Joint Genome Institute"/>
            <person name="Ahrendt S."/>
            <person name="Looney B.P."/>
            <person name="Miyauchi S."/>
            <person name="Morin E."/>
            <person name="Drula E."/>
            <person name="Courty P.E."/>
            <person name="Chicoki N."/>
            <person name="Fauchery L."/>
            <person name="Kohler A."/>
            <person name="Kuo A."/>
            <person name="Labutti K."/>
            <person name="Pangilinan J."/>
            <person name="Lipzen A."/>
            <person name="Riley R."/>
            <person name="Andreopoulos W."/>
            <person name="He G."/>
            <person name="Johnson J."/>
            <person name="Barry K.W."/>
            <person name="Grigoriev I.V."/>
            <person name="Nagy L."/>
            <person name="Hibbett D."/>
            <person name="Henrissat B."/>
            <person name="Matheny P.B."/>
            <person name="Labbe J."/>
            <person name="Martin F."/>
        </authorList>
    </citation>
    <scope>NUCLEOTIDE SEQUENCE</scope>
    <source>
        <strain evidence="1">EC-137</strain>
    </source>
</reference>
<comment type="caution">
    <text evidence="1">The sequence shown here is derived from an EMBL/GenBank/DDBJ whole genome shotgun (WGS) entry which is preliminary data.</text>
</comment>
<reference evidence="1" key="2">
    <citation type="journal article" date="2022" name="New Phytol.">
        <title>Evolutionary transition to the ectomycorrhizal habit in the genomes of a hyperdiverse lineage of mushroom-forming fungi.</title>
        <authorList>
            <person name="Looney B."/>
            <person name="Miyauchi S."/>
            <person name="Morin E."/>
            <person name="Drula E."/>
            <person name="Courty P.E."/>
            <person name="Kohler A."/>
            <person name="Kuo A."/>
            <person name="LaButti K."/>
            <person name="Pangilinan J."/>
            <person name="Lipzen A."/>
            <person name="Riley R."/>
            <person name="Andreopoulos W."/>
            <person name="He G."/>
            <person name="Johnson J."/>
            <person name="Nolan M."/>
            <person name="Tritt A."/>
            <person name="Barry K.W."/>
            <person name="Grigoriev I.V."/>
            <person name="Nagy L.G."/>
            <person name="Hibbett D."/>
            <person name="Henrissat B."/>
            <person name="Matheny P.B."/>
            <person name="Labbe J."/>
            <person name="Martin F.M."/>
        </authorList>
    </citation>
    <scope>NUCLEOTIDE SEQUENCE</scope>
    <source>
        <strain evidence="1">EC-137</strain>
    </source>
</reference>
<dbReference type="EMBL" id="MU273574">
    <property type="protein sequence ID" value="KAI0031588.1"/>
    <property type="molecule type" value="Genomic_DNA"/>
</dbReference>
<dbReference type="Proteomes" id="UP000814128">
    <property type="component" value="Unassembled WGS sequence"/>
</dbReference>
<accession>A0ACB8QIC1</accession>
<keyword evidence="2" id="KW-1185">Reference proteome</keyword>
<feature type="non-terminal residue" evidence="1">
    <location>
        <position position="1"/>
    </location>
</feature>